<dbReference type="InterPro" id="IPR017871">
    <property type="entry name" value="ABC_transporter-like_CS"/>
</dbReference>
<keyword evidence="1" id="KW-0547">Nucleotide-binding</keyword>
<dbReference type="AlphaFoldDB" id="F2J604"/>
<organism evidence="4 5">
    <name type="scientific">Polymorphum gilvum (strain LMG 25793 / CGMCC 1.9160 / SL003B-26A1)</name>
    <dbReference type="NCBI Taxonomy" id="991905"/>
    <lineage>
        <taxon>Bacteria</taxon>
        <taxon>Pseudomonadati</taxon>
        <taxon>Pseudomonadota</taxon>
        <taxon>Alphaproteobacteria</taxon>
        <taxon>Rhodobacterales</taxon>
        <taxon>Paracoccaceae</taxon>
        <taxon>Polymorphum</taxon>
    </lineage>
</organism>
<dbReference type="GO" id="GO:0005524">
    <property type="term" value="F:ATP binding"/>
    <property type="evidence" value="ECO:0007669"/>
    <property type="project" value="UniProtKB-KW"/>
</dbReference>
<evidence type="ECO:0000256" key="2">
    <source>
        <dbReference type="ARBA" id="ARBA00022840"/>
    </source>
</evidence>
<dbReference type="RefSeq" id="WP_013653572.1">
    <property type="nucleotide sequence ID" value="NC_015259.1"/>
</dbReference>
<dbReference type="Gene3D" id="3.40.50.300">
    <property type="entry name" value="P-loop containing nucleotide triphosphate hydrolases"/>
    <property type="match status" value="1"/>
</dbReference>
<dbReference type="PANTHER" id="PTHR24220:SF659">
    <property type="entry name" value="TRANSPORTER, PUTATIVE-RELATED"/>
    <property type="match status" value="1"/>
</dbReference>
<keyword evidence="5" id="KW-1185">Reference proteome</keyword>
<dbReference type="PROSITE" id="PS00211">
    <property type="entry name" value="ABC_TRANSPORTER_1"/>
    <property type="match status" value="1"/>
</dbReference>
<dbReference type="InterPro" id="IPR015854">
    <property type="entry name" value="ABC_transpr_LolD-like"/>
</dbReference>
<protein>
    <submittedName>
        <fullName evidence="4">Phosphonates ABC transporter, ATP-binding protein</fullName>
    </submittedName>
</protein>
<reference evidence="4 5" key="1">
    <citation type="journal article" date="2011" name="J. Bacteriol.">
        <title>Complete genome sequence of Polymorphum gilvum SL003B-26A1T, a crude oil-degrading bacterium from oil-polluted saline soil.</title>
        <authorList>
            <person name="Li S.G."/>
            <person name="Tang Y.Q."/>
            <person name="Nie Y."/>
            <person name="Cai M."/>
            <person name="Wu X.L."/>
        </authorList>
    </citation>
    <scope>NUCLEOTIDE SEQUENCE [LARGE SCALE GENOMIC DNA]</scope>
    <source>
        <strain evidence="5">LMG 25793 / CGMCC 1.9160 / SL003B-26A1</strain>
    </source>
</reference>
<dbReference type="PATRIC" id="fig|991905.3.peg.2909"/>
<evidence type="ECO:0000256" key="1">
    <source>
        <dbReference type="ARBA" id="ARBA00022741"/>
    </source>
</evidence>
<proteinExistence type="predicted"/>
<dbReference type="Proteomes" id="UP000008130">
    <property type="component" value="Chromosome"/>
</dbReference>
<dbReference type="STRING" id="991905.SL003B_2835"/>
<dbReference type="PANTHER" id="PTHR24220">
    <property type="entry name" value="IMPORT ATP-BINDING PROTEIN"/>
    <property type="match status" value="1"/>
</dbReference>
<dbReference type="SMART" id="SM00382">
    <property type="entry name" value="AAA"/>
    <property type="match status" value="1"/>
</dbReference>
<evidence type="ECO:0000313" key="4">
    <source>
        <dbReference type="EMBL" id="ADZ71258.1"/>
    </source>
</evidence>
<evidence type="ECO:0000313" key="5">
    <source>
        <dbReference type="Proteomes" id="UP000008130"/>
    </source>
</evidence>
<dbReference type="HOGENOM" id="CLU_000604_1_22_5"/>
<dbReference type="eggNOG" id="COG3638">
    <property type="taxonomic scope" value="Bacteria"/>
</dbReference>
<dbReference type="GO" id="GO:0016887">
    <property type="term" value="F:ATP hydrolysis activity"/>
    <property type="evidence" value="ECO:0007669"/>
    <property type="project" value="InterPro"/>
</dbReference>
<dbReference type="GO" id="GO:0005886">
    <property type="term" value="C:plasma membrane"/>
    <property type="evidence" value="ECO:0007669"/>
    <property type="project" value="TreeGrafter"/>
</dbReference>
<dbReference type="InterPro" id="IPR027417">
    <property type="entry name" value="P-loop_NTPase"/>
</dbReference>
<dbReference type="GO" id="GO:0022857">
    <property type="term" value="F:transmembrane transporter activity"/>
    <property type="evidence" value="ECO:0007669"/>
    <property type="project" value="TreeGrafter"/>
</dbReference>
<feature type="domain" description="ABC transporter" evidence="3">
    <location>
        <begin position="30"/>
        <end position="268"/>
    </location>
</feature>
<dbReference type="InterPro" id="IPR003593">
    <property type="entry name" value="AAA+_ATPase"/>
</dbReference>
<accession>F2J604</accession>
<dbReference type="InterPro" id="IPR003439">
    <property type="entry name" value="ABC_transporter-like_ATP-bd"/>
</dbReference>
<dbReference type="PROSITE" id="PS50893">
    <property type="entry name" value="ABC_TRANSPORTER_2"/>
    <property type="match status" value="1"/>
</dbReference>
<dbReference type="EMBL" id="CP002568">
    <property type="protein sequence ID" value="ADZ71258.1"/>
    <property type="molecule type" value="Genomic_DNA"/>
</dbReference>
<gene>
    <name evidence="4" type="ordered locus">SL003B_2835</name>
</gene>
<dbReference type="KEGG" id="pgv:SL003B_2835"/>
<dbReference type="Pfam" id="PF00005">
    <property type="entry name" value="ABC_tran"/>
    <property type="match status" value="1"/>
</dbReference>
<evidence type="ECO:0000259" key="3">
    <source>
        <dbReference type="PROSITE" id="PS50893"/>
    </source>
</evidence>
<sequence length="273" mass="29654">MTDLVETSVGARFTEDGGRASAAAMPEPLLALRGVRKSYGRDLMVLKGIDVAIRPGEAVALIGANGSGKSTLLKSLIGLHDIDDGTITLFDQTFSTRPSGRQKRAIRRRVGFVFQAHSLVRRQSVLTNVIHGQFGLPGVWRAWHQAVASQDMRRQAAAALDAVGLLDKAFARADQLSGGQQQRVAIARALVRRPPLMIADEPAASLDPSAGHEVMRQLVDLSRTQGATLVFTSHDMEHAVSYAERIVALKDGRVFIDAPARDLSMREIEKVFQ</sequence>
<keyword evidence="2 4" id="KW-0067">ATP-binding</keyword>
<name>F2J604_POLGS</name>
<dbReference type="SUPFAM" id="SSF52540">
    <property type="entry name" value="P-loop containing nucleoside triphosphate hydrolases"/>
    <property type="match status" value="1"/>
</dbReference>